<dbReference type="STRING" id="227084.SAMN05421855_102597"/>
<protein>
    <submittedName>
        <fullName evidence="1">Uncharacterized protein</fullName>
    </submittedName>
</protein>
<dbReference type="EMBL" id="FNBA01000002">
    <property type="protein sequence ID" value="SDE76118.1"/>
    <property type="molecule type" value="Genomic_DNA"/>
</dbReference>
<evidence type="ECO:0000313" key="1">
    <source>
        <dbReference type="EMBL" id="SDE76118.1"/>
    </source>
</evidence>
<sequence>MNKYLRNIGVFRRHYIMSNVFVSEEIKGELIVSALLDTD</sequence>
<dbReference type="AlphaFoldDB" id="A0A1G7FJR7"/>
<organism evidence="1 2">
    <name type="scientific">Ulvibacter litoralis</name>
    <dbReference type="NCBI Taxonomy" id="227084"/>
    <lineage>
        <taxon>Bacteria</taxon>
        <taxon>Pseudomonadati</taxon>
        <taxon>Bacteroidota</taxon>
        <taxon>Flavobacteriia</taxon>
        <taxon>Flavobacteriales</taxon>
        <taxon>Flavobacteriaceae</taxon>
        <taxon>Ulvibacter</taxon>
    </lineage>
</organism>
<evidence type="ECO:0000313" key="2">
    <source>
        <dbReference type="Proteomes" id="UP000199321"/>
    </source>
</evidence>
<reference evidence="1 2" key="1">
    <citation type="submission" date="2016-10" db="EMBL/GenBank/DDBJ databases">
        <authorList>
            <person name="de Groot N.N."/>
        </authorList>
    </citation>
    <scope>NUCLEOTIDE SEQUENCE [LARGE SCALE GENOMIC DNA]</scope>
    <source>
        <strain evidence="1 2">DSM 16195</strain>
    </source>
</reference>
<accession>A0A1G7FJR7</accession>
<name>A0A1G7FJR7_9FLAO</name>
<gene>
    <name evidence="1" type="ORF">SAMN05421855_102597</name>
</gene>
<proteinExistence type="predicted"/>
<dbReference type="Proteomes" id="UP000199321">
    <property type="component" value="Unassembled WGS sequence"/>
</dbReference>
<keyword evidence="2" id="KW-1185">Reference proteome</keyword>